<reference evidence="1" key="1">
    <citation type="submission" date="2018-06" db="EMBL/GenBank/DDBJ databases">
        <authorList>
            <person name="Zhirakovskaya E."/>
        </authorList>
    </citation>
    <scope>NUCLEOTIDE SEQUENCE</scope>
</reference>
<accession>A0A3B1C0I2</accession>
<proteinExistence type="predicted"/>
<sequence length="86" mass="9620">MDTGELRAVMKALDIMLDSSLSFERKLGRMLGFVTKSLQSMNGSIMILEDDHVVIKASMKKELIGKRQSLSEDSISIRVFNESKAL</sequence>
<gene>
    <name evidence="1" type="ORF">MNBD_NITROSPINAE04-2705</name>
</gene>
<dbReference type="AlphaFoldDB" id="A0A3B1C0I2"/>
<protein>
    <submittedName>
        <fullName evidence="1">Uncharacterized protein</fullName>
    </submittedName>
</protein>
<evidence type="ECO:0000313" key="1">
    <source>
        <dbReference type="EMBL" id="VAX20271.1"/>
    </source>
</evidence>
<feature type="non-terminal residue" evidence="1">
    <location>
        <position position="86"/>
    </location>
</feature>
<name>A0A3B1C0I2_9ZZZZ</name>
<organism evidence="1">
    <name type="scientific">hydrothermal vent metagenome</name>
    <dbReference type="NCBI Taxonomy" id="652676"/>
    <lineage>
        <taxon>unclassified sequences</taxon>
        <taxon>metagenomes</taxon>
        <taxon>ecological metagenomes</taxon>
    </lineage>
</organism>
<dbReference type="EMBL" id="UOGA01000172">
    <property type="protein sequence ID" value="VAX20271.1"/>
    <property type="molecule type" value="Genomic_DNA"/>
</dbReference>